<organism evidence="3">
    <name type="scientific">Fagus sylvatica</name>
    <name type="common">Beechnut</name>
    <dbReference type="NCBI Taxonomy" id="28930"/>
    <lineage>
        <taxon>Eukaryota</taxon>
        <taxon>Viridiplantae</taxon>
        <taxon>Streptophyta</taxon>
        <taxon>Embryophyta</taxon>
        <taxon>Tracheophyta</taxon>
        <taxon>Spermatophyta</taxon>
        <taxon>Magnoliopsida</taxon>
        <taxon>eudicotyledons</taxon>
        <taxon>Gunneridae</taxon>
        <taxon>Pentapetalae</taxon>
        <taxon>rosids</taxon>
        <taxon>fabids</taxon>
        <taxon>Fagales</taxon>
        <taxon>Fagaceae</taxon>
        <taxon>Fagus</taxon>
    </lineage>
</organism>
<dbReference type="AlphaFoldDB" id="A0A2N9IB78"/>
<dbReference type="GO" id="GO:0009723">
    <property type="term" value="P:response to ethylene"/>
    <property type="evidence" value="ECO:0007669"/>
    <property type="project" value="TreeGrafter"/>
</dbReference>
<name>A0A2N9IB78_FAGSY</name>
<evidence type="ECO:0000256" key="2">
    <source>
        <dbReference type="SAM" id="MobiDB-lite"/>
    </source>
</evidence>
<feature type="region of interest" description="Disordered" evidence="2">
    <location>
        <begin position="19"/>
        <end position="74"/>
    </location>
</feature>
<gene>
    <name evidence="3" type="ORF">FSB_LOCUS49192</name>
</gene>
<keyword evidence="1" id="KW-0732">Signal</keyword>
<evidence type="ECO:0008006" key="4">
    <source>
        <dbReference type="Google" id="ProtNLM"/>
    </source>
</evidence>
<dbReference type="PANTHER" id="PTHR33470:SF40">
    <property type="entry name" value="PROTEIN SEED AND ROOT HAIR PROTECTIVE PROTEIN"/>
    <property type="match status" value="1"/>
</dbReference>
<reference evidence="3" key="1">
    <citation type="submission" date="2018-02" db="EMBL/GenBank/DDBJ databases">
        <authorList>
            <person name="Cohen D.B."/>
            <person name="Kent A.D."/>
        </authorList>
    </citation>
    <scope>NUCLEOTIDE SEQUENCE</scope>
</reference>
<evidence type="ECO:0000313" key="3">
    <source>
        <dbReference type="EMBL" id="SPD21310.1"/>
    </source>
</evidence>
<protein>
    <recommendedName>
        <fullName evidence="4">Proline-rich protein</fullName>
    </recommendedName>
</protein>
<dbReference type="EMBL" id="OIVN01005190">
    <property type="protein sequence ID" value="SPD21310.1"/>
    <property type="molecule type" value="Genomic_DNA"/>
</dbReference>
<dbReference type="GO" id="GO:0071944">
    <property type="term" value="C:cell periphery"/>
    <property type="evidence" value="ECO:0007669"/>
    <property type="project" value="TreeGrafter"/>
</dbReference>
<accession>A0A2N9IB78</accession>
<dbReference type="PANTHER" id="PTHR33470">
    <property type="entry name" value="OS01G0164075 PROTEIN"/>
    <property type="match status" value="1"/>
</dbReference>
<dbReference type="Pfam" id="PF01190">
    <property type="entry name" value="Pollen_Ole_e_1"/>
    <property type="match status" value="1"/>
</dbReference>
<proteinExistence type="predicted"/>
<sequence>MLLLSLLVIASANDYGSYAPKPNYEKPTVPEGYAPKPNYEAPKPQDKPAQPTAPEGYAPKPNYETPKPEVKPALPTKPYYEKPILEGKDVLLPTIIGIQGLVLCKSGSKYFPLKGALAKITCVGVDEKGYETAPFSILSNPCDANGYFFATLSYQKVKECKAFLDYSPLDTCKVPTDVNHGTSGGDLSSYRILNDKHTKLYSVGPFFYTSETQSVPNNGY</sequence>
<evidence type="ECO:0000256" key="1">
    <source>
        <dbReference type="ARBA" id="ARBA00022729"/>
    </source>
</evidence>